<dbReference type="EMBL" id="CP006650">
    <property type="protein sequence ID" value="AGT08987.1"/>
    <property type="molecule type" value="Genomic_DNA"/>
</dbReference>
<feature type="transmembrane region" description="Helical" evidence="1">
    <location>
        <begin position="28"/>
        <end position="50"/>
    </location>
</feature>
<dbReference type="AlphaFoldDB" id="S5XUT6"/>
<organism evidence="2 3">
    <name type="scientific">Paracoccus aminophilus JCM 7686</name>
    <dbReference type="NCBI Taxonomy" id="1367847"/>
    <lineage>
        <taxon>Bacteria</taxon>
        <taxon>Pseudomonadati</taxon>
        <taxon>Pseudomonadota</taxon>
        <taxon>Alphaproteobacteria</taxon>
        <taxon>Rhodobacterales</taxon>
        <taxon>Paracoccaceae</taxon>
        <taxon>Paracoccus</taxon>
    </lineage>
</organism>
<keyword evidence="1" id="KW-0472">Membrane</keyword>
<dbReference type="KEGG" id="pami:JCM7686_1886"/>
<dbReference type="HOGENOM" id="CLU_204531_0_0_5"/>
<dbReference type="STRING" id="1367847.JCM7686_1886"/>
<reference evidence="2 3" key="1">
    <citation type="journal article" date="2014" name="BMC Genomics">
        <title>Architecture and functions of a multipartite genome of the methylotrophic bacterium Paracoccus aminophilus JCM 7686, containing primary and secondary chromids.</title>
        <authorList>
            <person name="Dziewit L."/>
            <person name="Czarnecki J."/>
            <person name="Wibberg D."/>
            <person name="Radlinska M."/>
            <person name="Mrozek P."/>
            <person name="Szymczak M."/>
            <person name="Schluter A."/>
            <person name="Puhler A."/>
            <person name="Bartosik D."/>
        </authorList>
    </citation>
    <scope>NUCLEOTIDE SEQUENCE [LARGE SCALE GENOMIC DNA]</scope>
    <source>
        <strain evidence="2">JCM 7686</strain>
    </source>
</reference>
<dbReference type="Proteomes" id="UP000015480">
    <property type="component" value="Chromosome"/>
</dbReference>
<dbReference type="RefSeq" id="WP_020950625.1">
    <property type="nucleotide sequence ID" value="NC_022041.1"/>
</dbReference>
<sequence length="54" mass="5836">MIVILSSLIGAALGWLRATKLDGNRADHVQYAFGFGLAFSIIGLILTVIVSRYI</sequence>
<proteinExistence type="predicted"/>
<keyword evidence="1" id="KW-1133">Transmembrane helix</keyword>
<evidence type="ECO:0000313" key="3">
    <source>
        <dbReference type="Proteomes" id="UP000015480"/>
    </source>
</evidence>
<dbReference type="PATRIC" id="fig|1367847.3.peg.1874"/>
<accession>S5XUT6</accession>
<protein>
    <submittedName>
        <fullName evidence="2">Uncharacterized protein</fullName>
    </submittedName>
</protein>
<evidence type="ECO:0000313" key="2">
    <source>
        <dbReference type="EMBL" id="AGT08987.1"/>
    </source>
</evidence>
<evidence type="ECO:0000256" key="1">
    <source>
        <dbReference type="SAM" id="Phobius"/>
    </source>
</evidence>
<name>S5XUT6_PARAH</name>
<gene>
    <name evidence="2" type="ORF">JCM7686_1886</name>
</gene>
<keyword evidence="3" id="KW-1185">Reference proteome</keyword>
<keyword evidence="1" id="KW-0812">Transmembrane</keyword>